<geneLocation type="plasmid" evidence="1 2">
    <name>pPO70-1</name>
</geneLocation>
<dbReference type="KEGG" id="pox:MB84_28400"/>
<reference evidence="1" key="1">
    <citation type="submission" date="2016-06" db="EMBL/GenBank/DDBJ databases">
        <title>Pandoraea oxalativorans DSM 23570 Genome Sequencing.</title>
        <authorList>
            <person name="Ee R."/>
            <person name="Lim Y.-L."/>
            <person name="Yong D."/>
            <person name="Yin W.-F."/>
            <person name="Chan K.-G."/>
        </authorList>
    </citation>
    <scope>NUCLEOTIDE SEQUENCE</scope>
    <source>
        <strain evidence="1">DSM 23570</strain>
        <plasmid evidence="1">pPO70-1</plasmid>
    </source>
</reference>
<keyword evidence="1" id="KW-0614">Plasmid</keyword>
<sequence>MHYADSEDFKLWDFECIKEFYRIVAGDVKLCVPLKTRSFLVSLVSAGSCGAKYSVMKRYKEGSVCFNIADRTLNLKEAGDAYCAFQFKPGIDEVDKNKFIDDLKTTDGLIAPERLADLFEYAKYALPEGDRIYDFSATYGPGYAHLYFPEQEYPRWFSLDAKPTMAERGFLHSSLEKNHAGYFMLYRTNYKDEAQIKDLYKDAYDRYKIANLNNFTEDEQISLIAGFVSTMVHWHFFGDKNNRIWVQILLNHMLKSCKRSEAILAVPNGFAHAVRHDWVTGGLPEPGTPGYLEVMRPAVDAIRDGMAYYQSLCA</sequence>
<accession>A0A0G3IBV0</accession>
<protein>
    <submittedName>
        <fullName evidence="1">Uncharacterized protein</fullName>
    </submittedName>
</protein>
<dbReference type="Proteomes" id="UP000035050">
    <property type="component" value="Plasmid pPO70-1"/>
</dbReference>
<organism evidence="1 2">
    <name type="scientific">Pandoraea oxalativorans</name>
    <dbReference type="NCBI Taxonomy" id="573737"/>
    <lineage>
        <taxon>Bacteria</taxon>
        <taxon>Pseudomonadati</taxon>
        <taxon>Pseudomonadota</taxon>
        <taxon>Betaproteobacteria</taxon>
        <taxon>Burkholderiales</taxon>
        <taxon>Burkholderiaceae</taxon>
        <taxon>Pandoraea</taxon>
    </lineage>
</organism>
<dbReference type="AlphaFoldDB" id="A0A0G3IBV0"/>
<evidence type="ECO:0000313" key="2">
    <source>
        <dbReference type="Proteomes" id="UP000035050"/>
    </source>
</evidence>
<dbReference type="EMBL" id="CP011518">
    <property type="protein sequence ID" value="AKK24732.2"/>
    <property type="molecule type" value="Genomic_DNA"/>
</dbReference>
<evidence type="ECO:0000313" key="1">
    <source>
        <dbReference type="EMBL" id="AKK24732.2"/>
    </source>
</evidence>
<proteinExistence type="predicted"/>
<keyword evidence="2" id="KW-1185">Reference proteome</keyword>
<name>A0A0G3IBV0_9BURK</name>
<gene>
    <name evidence="1" type="ORF">MB84_28400</name>
</gene>